<evidence type="ECO:0000313" key="7">
    <source>
        <dbReference type="Proteomes" id="UP001059380"/>
    </source>
</evidence>
<sequence>MARFLLGLLIGIIAVPLCVFAYFKWGKVPVAVNDPPFPQERLITAGPLSARIDRELVKNPPIQPNEENFLSGAHIYADQCAVCHGFHGKPSVVGTHEFPTAPALWEKHRRGDVVGVSDDPPGETYWKVINGIRLTGMPAYKDVLNDTQAWQVSLLLANADKPLPPSVVSILNGETTTQSPMGPVPVGPAQK</sequence>
<dbReference type="InterPro" id="IPR009056">
    <property type="entry name" value="Cyt_c-like_dom"/>
</dbReference>
<dbReference type="PROSITE" id="PS51007">
    <property type="entry name" value="CYTC"/>
    <property type="match status" value="1"/>
</dbReference>
<accession>A0A9J7BXY1</accession>
<evidence type="ECO:0000256" key="3">
    <source>
        <dbReference type="ARBA" id="ARBA00023004"/>
    </source>
</evidence>
<dbReference type="SUPFAM" id="SSF46626">
    <property type="entry name" value="Cytochrome c"/>
    <property type="match status" value="1"/>
</dbReference>
<dbReference type="InterPro" id="IPR036909">
    <property type="entry name" value="Cyt_c-like_dom_sf"/>
</dbReference>
<feature type="domain" description="Cytochrome c" evidence="5">
    <location>
        <begin position="67"/>
        <end position="160"/>
    </location>
</feature>
<evidence type="ECO:0000259" key="5">
    <source>
        <dbReference type="PROSITE" id="PS51007"/>
    </source>
</evidence>
<dbReference type="KEGG" id="orp:MOP44_13290"/>
<evidence type="ECO:0000256" key="1">
    <source>
        <dbReference type="ARBA" id="ARBA00022617"/>
    </source>
</evidence>
<dbReference type="AlphaFoldDB" id="A0A9J7BXY1"/>
<protein>
    <submittedName>
        <fullName evidence="6">C-type cytochrome</fullName>
    </submittedName>
</protein>
<dbReference type="Pfam" id="PF13442">
    <property type="entry name" value="Cytochrome_CBB3"/>
    <property type="match status" value="1"/>
</dbReference>
<dbReference type="GO" id="GO:0020037">
    <property type="term" value="F:heme binding"/>
    <property type="evidence" value="ECO:0007669"/>
    <property type="project" value="InterPro"/>
</dbReference>
<evidence type="ECO:0000313" key="6">
    <source>
        <dbReference type="EMBL" id="UWZ86890.1"/>
    </source>
</evidence>
<evidence type="ECO:0000256" key="2">
    <source>
        <dbReference type="ARBA" id="ARBA00022723"/>
    </source>
</evidence>
<keyword evidence="7" id="KW-1185">Reference proteome</keyword>
<dbReference type="Gene3D" id="1.10.760.10">
    <property type="entry name" value="Cytochrome c-like domain"/>
    <property type="match status" value="1"/>
</dbReference>
<keyword evidence="3 4" id="KW-0408">Iron</keyword>
<dbReference type="GO" id="GO:0046872">
    <property type="term" value="F:metal ion binding"/>
    <property type="evidence" value="ECO:0007669"/>
    <property type="project" value="UniProtKB-KW"/>
</dbReference>
<gene>
    <name evidence="6" type="ORF">MOP44_13290</name>
</gene>
<keyword evidence="1 4" id="KW-0349">Heme</keyword>
<organism evidence="6 7">
    <name type="scientific">Occallatibacter riparius</name>
    <dbReference type="NCBI Taxonomy" id="1002689"/>
    <lineage>
        <taxon>Bacteria</taxon>
        <taxon>Pseudomonadati</taxon>
        <taxon>Acidobacteriota</taxon>
        <taxon>Terriglobia</taxon>
        <taxon>Terriglobales</taxon>
        <taxon>Acidobacteriaceae</taxon>
        <taxon>Occallatibacter</taxon>
    </lineage>
</organism>
<evidence type="ECO:0000256" key="4">
    <source>
        <dbReference type="PROSITE-ProRule" id="PRU00433"/>
    </source>
</evidence>
<reference evidence="6" key="1">
    <citation type="submission" date="2021-04" db="EMBL/GenBank/DDBJ databases">
        <title>Phylogenetic analysis of Acidobacteriaceae.</title>
        <authorList>
            <person name="Qiu L."/>
            <person name="Zhang Q."/>
        </authorList>
    </citation>
    <scope>NUCLEOTIDE SEQUENCE</scope>
    <source>
        <strain evidence="6">DSM 25168</strain>
    </source>
</reference>
<dbReference type="GO" id="GO:0009055">
    <property type="term" value="F:electron transfer activity"/>
    <property type="evidence" value="ECO:0007669"/>
    <property type="project" value="InterPro"/>
</dbReference>
<keyword evidence="2 4" id="KW-0479">Metal-binding</keyword>
<proteinExistence type="predicted"/>
<dbReference type="RefSeq" id="WP_260796527.1">
    <property type="nucleotide sequence ID" value="NZ_CP093313.1"/>
</dbReference>
<dbReference type="Proteomes" id="UP001059380">
    <property type="component" value="Chromosome"/>
</dbReference>
<dbReference type="EMBL" id="CP093313">
    <property type="protein sequence ID" value="UWZ86890.1"/>
    <property type="molecule type" value="Genomic_DNA"/>
</dbReference>
<name>A0A9J7BXY1_9BACT</name>